<reference evidence="2 3" key="1">
    <citation type="journal article" date="2023" name="G3 (Bethesda)">
        <title>A chromosome-length genome assembly and annotation of blackberry (Rubus argutus, cv. 'Hillquist').</title>
        <authorList>
            <person name="Bruna T."/>
            <person name="Aryal R."/>
            <person name="Dudchenko O."/>
            <person name="Sargent D.J."/>
            <person name="Mead D."/>
            <person name="Buti M."/>
            <person name="Cavallini A."/>
            <person name="Hytonen T."/>
            <person name="Andres J."/>
            <person name="Pham M."/>
            <person name="Weisz D."/>
            <person name="Mascagni F."/>
            <person name="Usai G."/>
            <person name="Natali L."/>
            <person name="Bassil N."/>
            <person name="Fernandez G.E."/>
            <person name="Lomsadze A."/>
            <person name="Armour M."/>
            <person name="Olukolu B."/>
            <person name="Poorten T."/>
            <person name="Britton C."/>
            <person name="Davik J."/>
            <person name="Ashrafi H."/>
            <person name="Aiden E.L."/>
            <person name="Borodovsky M."/>
            <person name="Worthington M."/>
        </authorList>
    </citation>
    <scope>NUCLEOTIDE SEQUENCE [LARGE SCALE GENOMIC DNA]</scope>
    <source>
        <strain evidence="2">PI 553951</strain>
    </source>
</reference>
<protein>
    <recommendedName>
        <fullName evidence="4">DUF4283 domain-containing protein</fullName>
    </recommendedName>
</protein>
<keyword evidence="3" id="KW-1185">Reference proteome</keyword>
<sequence length="325" mass="37902">MEENLSAIAYGVPKNNLRFEPSKEKRLQSVSKSVEPKLNYKEELQKNIEMKSRPQNRILQISSKEDISRWQNSVVCKRNSIKSSWTEISKVISDFLDKEVVLYPFQYNKALLFCSSEEAEWVARYKNITVNIQDEVSLCRWKQNCNFHDKRKFVNFGSWIEIEGLPFNLWNKEMFKQIGDACGGYIETDYRTEKFLSLFVARIKVKTNEYDLIPEFVHVIGNFEAFYVRIHPATFSNRLTFHENPHWKIIRTKENVRELPCQCQSMKHLAPENQKAVVENFPARLTEVAGDKLPGQNQTQGTGDRFSGECDTHTERNVLGDEKGT</sequence>
<proteinExistence type="predicted"/>
<dbReference type="PANTHER" id="PTHR34427">
    <property type="entry name" value="DUF4283 DOMAIN PROTEIN"/>
    <property type="match status" value="1"/>
</dbReference>
<dbReference type="Proteomes" id="UP001457282">
    <property type="component" value="Unassembled WGS sequence"/>
</dbReference>
<evidence type="ECO:0000313" key="2">
    <source>
        <dbReference type="EMBL" id="KAK9943791.1"/>
    </source>
</evidence>
<evidence type="ECO:0008006" key="4">
    <source>
        <dbReference type="Google" id="ProtNLM"/>
    </source>
</evidence>
<dbReference type="EMBL" id="JBEDUW010000002">
    <property type="protein sequence ID" value="KAK9943791.1"/>
    <property type="molecule type" value="Genomic_DNA"/>
</dbReference>
<dbReference type="PANTHER" id="PTHR34427:SF5">
    <property type="entry name" value="DUF4283 DOMAIN-CONTAINING PROTEIN"/>
    <property type="match status" value="1"/>
</dbReference>
<organism evidence="2 3">
    <name type="scientific">Rubus argutus</name>
    <name type="common">Southern blackberry</name>
    <dbReference type="NCBI Taxonomy" id="59490"/>
    <lineage>
        <taxon>Eukaryota</taxon>
        <taxon>Viridiplantae</taxon>
        <taxon>Streptophyta</taxon>
        <taxon>Embryophyta</taxon>
        <taxon>Tracheophyta</taxon>
        <taxon>Spermatophyta</taxon>
        <taxon>Magnoliopsida</taxon>
        <taxon>eudicotyledons</taxon>
        <taxon>Gunneridae</taxon>
        <taxon>Pentapetalae</taxon>
        <taxon>rosids</taxon>
        <taxon>fabids</taxon>
        <taxon>Rosales</taxon>
        <taxon>Rosaceae</taxon>
        <taxon>Rosoideae</taxon>
        <taxon>Rosoideae incertae sedis</taxon>
        <taxon>Rubus</taxon>
    </lineage>
</organism>
<evidence type="ECO:0000256" key="1">
    <source>
        <dbReference type="SAM" id="MobiDB-lite"/>
    </source>
</evidence>
<comment type="caution">
    <text evidence="2">The sequence shown here is derived from an EMBL/GenBank/DDBJ whole genome shotgun (WGS) entry which is preliminary data.</text>
</comment>
<dbReference type="AlphaFoldDB" id="A0AAW1Y4V6"/>
<accession>A0AAW1Y4V6</accession>
<feature type="region of interest" description="Disordered" evidence="1">
    <location>
        <begin position="291"/>
        <end position="312"/>
    </location>
</feature>
<gene>
    <name evidence="2" type="ORF">M0R45_009387</name>
</gene>
<name>A0AAW1Y4V6_RUBAR</name>
<evidence type="ECO:0000313" key="3">
    <source>
        <dbReference type="Proteomes" id="UP001457282"/>
    </source>
</evidence>